<dbReference type="VEuPathDB" id="GiardiaDB:DHA2_153095"/>
<dbReference type="VEuPathDB" id="GiardiaDB:QR46_4795"/>
<proteinExistence type="predicted"/>
<dbReference type="PANTHER" id="PTHR24120">
    <property type="entry name" value="GH07239P"/>
    <property type="match status" value="1"/>
</dbReference>
<name>V6TSC7_GIAIN</name>
<dbReference type="SUPFAM" id="SSF48403">
    <property type="entry name" value="Ankyrin repeat"/>
    <property type="match status" value="2"/>
</dbReference>
<evidence type="ECO:0000256" key="1">
    <source>
        <dbReference type="PROSITE-ProRule" id="PRU00023"/>
    </source>
</evidence>
<dbReference type="Pfam" id="PF12796">
    <property type="entry name" value="Ank_2"/>
    <property type="match status" value="3"/>
</dbReference>
<gene>
    <name evidence="2" type="ORF">GSB_154352</name>
</gene>
<dbReference type="PANTHER" id="PTHR24120:SF4">
    <property type="entry name" value="GH07239P"/>
    <property type="match status" value="1"/>
</dbReference>
<sequence>PEERPTAGDIAILLQTLDISTSELRARDPVSNEGSELNVISYNNSSKISFSWTPLVRAIFDGDIKTVKRHLSKKGKKSTGDDIALILAAKVGHAEIVELLDPTDWDGVTALMRAAEKGDVEAVRALIPLQKGRQTLRKVNINGVWIFRRGTALMRAASCGHAEVVRLLVEHEGGMQDSWDWSALMHAAEKGHANCVELLAEKEGGMQESDGKTALMNAARNGHAEVVNLLAEKEEGMQDKDGVTALMCATYNNRLECAKLFLEKEGGMQDKDGWTALMYATYSNNLECVRLLAEREKDMKTTRKWFGYLPGTTALDIAKKMGRTEIVSILKN</sequence>
<dbReference type="AlphaFoldDB" id="V6TSC7"/>
<dbReference type="Proteomes" id="UP000018040">
    <property type="component" value="Unassembled WGS sequence"/>
</dbReference>
<dbReference type="PROSITE" id="PS50088">
    <property type="entry name" value="ANK_REPEAT"/>
    <property type="match status" value="2"/>
</dbReference>
<evidence type="ECO:0000313" key="3">
    <source>
        <dbReference type="Proteomes" id="UP000018040"/>
    </source>
</evidence>
<keyword evidence="1" id="KW-0040">ANK repeat</keyword>
<organism evidence="2 3">
    <name type="scientific">Giardia intestinalis</name>
    <name type="common">Giardia lamblia</name>
    <dbReference type="NCBI Taxonomy" id="5741"/>
    <lineage>
        <taxon>Eukaryota</taxon>
        <taxon>Metamonada</taxon>
        <taxon>Diplomonadida</taxon>
        <taxon>Hexamitidae</taxon>
        <taxon>Giardiinae</taxon>
        <taxon>Giardia</taxon>
    </lineage>
</organism>
<dbReference type="PROSITE" id="PS50297">
    <property type="entry name" value="ANK_REP_REGION"/>
    <property type="match status" value="1"/>
</dbReference>
<dbReference type="EMBL" id="AHHH01000406">
    <property type="protein sequence ID" value="ESU39930.1"/>
    <property type="molecule type" value="Genomic_DNA"/>
</dbReference>
<accession>V6TSC7</accession>
<reference evidence="3" key="1">
    <citation type="submission" date="2012-02" db="EMBL/GenBank/DDBJ databases">
        <title>Genome sequencing of Giardia lamblia Genotypes A2 and B isolates (DH and GS) and comparative analysis with the genomes of Genotypes A1 and E (WB and Pig).</title>
        <authorList>
            <person name="Adam R."/>
            <person name="Dahlstrom E."/>
            <person name="Martens C."/>
            <person name="Bruno D."/>
            <person name="Barbian K."/>
            <person name="Porcella S.F."/>
            <person name="Nash T."/>
        </authorList>
    </citation>
    <scope>NUCLEOTIDE SEQUENCE</scope>
    <source>
        <strain evidence="3">GS</strain>
    </source>
</reference>
<dbReference type="InterPro" id="IPR036770">
    <property type="entry name" value="Ankyrin_rpt-contain_sf"/>
</dbReference>
<dbReference type="OrthoDB" id="4772757at2759"/>
<dbReference type="VEuPathDB" id="GiardiaDB:GL50803_00137703"/>
<comment type="caution">
    <text evidence="2">The sequence shown here is derived from an EMBL/GenBank/DDBJ whole genome shotgun (WGS) entry which is preliminary data.</text>
</comment>
<dbReference type="Gene3D" id="1.25.40.20">
    <property type="entry name" value="Ankyrin repeat-containing domain"/>
    <property type="match status" value="3"/>
</dbReference>
<feature type="repeat" description="ANK" evidence="1">
    <location>
        <begin position="210"/>
        <end position="242"/>
    </location>
</feature>
<reference evidence="2 3" key="2">
    <citation type="journal article" date="2013" name="Genome Biol. Evol.">
        <title>Genome sequencing of Giardia lamblia genotypes A2 and B isolates (DH and GS) and comparative analysis with the genomes of genotypes A1 and E (WB and Pig).</title>
        <authorList>
            <person name="Adam R.D."/>
            <person name="Dahlstrom E.W."/>
            <person name="Martens C.A."/>
            <person name="Bruno D.P."/>
            <person name="Barbian K.D."/>
            <person name="Ricklefs S.M."/>
            <person name="Hernandez M.M."/>
            <person name="Narla N.P."/>
            <person name="Patel R.B."/>
            <person name="Porcella S.F."/>
            <person name="Nash T.E."/>
        </authorList>
    </citation>
    <scope>NUCLEOTIDE SEQUENCE [LARGE SCALE GENOMIC DNA]</scope>
    <source>
        <strain evidence="2 3">GS</strain>
    </source>
</reference>
<dbReference type="SMART" id="SM00248">
    <property type="entry name" value="ANK"/>
    <property type="match status" value="7"/>
</dbReference>
<feature type="repeat" description="ANK" evidence="1">
    <location>
        <begin position="272"/>
        <end position="304"/>
    </location>
</feature>
<dbReference type="VEuPathDB" id="GiardiaDB:GL50581_3320"/>
<feature type="non-terminal residue" evidence="2">
    <location>
        <position position="1"/>
    </location>
</feature>
<evidence type="ECO:0000313" key="2">
    <source>
        <dbReference type="EMBL" id="ESU39930.1"/>
    </source>
</evidence>
<protein>
    <submittedName>
        <fullName evidence="2">Ankyrin repeat protein</fullName>
    </submittedName>
</protein>
<dbReference type="InterPro" id="IPR002110">
    <property type="entry name" value="Ankyrin_rpt"/>
</dbReference>